<dbReference type="AlphaFoldDB" id="A0A1X2Z1W5"/>
<feature type="domain" description="G" evidence="2">
    <location>
        <begin position="33"/>
        <end position="159"/>
    </location>
</feature>
<dbReference type="InterPro" id="IPR027417">
    <property type="entry name" value="P-loop_NTPase"/>
</dbReference>
<dbReference type="GO" id="GO:0005525">
    <property type="term" value="F:GTP binding"/>
    <property type="evidence" value="ECO:0007669"/>
    <property type="project" value="InterPro"/>
</dbReference>
<proteinExistence type="predicted"/>
<dbReference type="Gene3D" id="3.40.50.300">
    <property type="entry name" value="P-loop containing nucleotide triphosphate hydrolases"/>
    <property type="match status" value="1"/>
</dbReference>
<dbReference type="RefSeq" id="WP_201789819.1">
    <property type="nucleotide sequence ID" value="NZ_JADMPZ010000003.1"/>
</dbReference>
<gene>
    <name evidence="3" type="ORF">B0487_1301</name>
</gene>
<dbReference type="EMBL" id="LNKD01000001">
    <property type="protein sequence ID" value="OSG88380.1"/>
    <property type="molecule type" value="Genomic_DNA"/>
</dbReference>
<dbReference type="InterPro" id="IPR006073">
    <property type="entry name" value="GTP-bd"/>
</dbReference>
<organism evidence="3 4">
    <name type="scientific">Bifidobacterium adolescentis</name>
    <dbReference type="NCBI Taxonomy" id="1680"/>
    <lineage>
        <taxon>Bacteria</taxon>
        <taxon>Bacillati</taxon>
        <taxon>Actinomycetota</taxon>
        <taxon>Actinomycetes</taxon>
        <taxon>Bifidobacteriales</taxon>
        <taxon>Bifidobacteriaceae</taxon>
        <taxon>Bifidobacterium</taxon>
    </lineage>
</organism>
<protein>
    <submittedName>
        <fullName evidence="3">GTP-binding protein</fullName>
    </submittedName>
</protein>
<evidence type="ECO:0000313" key="4">
    <source>
        <dbReference type="Proteomes" id="UP000193377"/>
    </source>
</evidence>
<reference evidence="3 4" key="1">
    <citation type="journal article" date="2016" name="Sci. Rep.">
        <title>Evaluation of genetic diversity among strains of the human gut commensal Bifidobacterium adolescentis.</title>
        <authorList>
            <person name="Duranti S."/>
            <person name="Milani C."/>
            <person name="Lugli G.A."/>
            <person name="Mancabelli L."/>
            <person name="Turroni F."/>
            <person name="Ferrario C."/>
            <person name="Mangifesta M."/>
            <person name="Viappiani A."/>
            <person name="Sanchez B."/>
            <person name="Margolles A."/>
            <person name="van Sinderen D."/>
            <person name="Ventura M."/>
        </authorList>
    </citation>
    <scope>NUCLEOTIDE SEQUENCE [LARGE SCALE GENOMIC DNA]</scope>
    <source>
        <strain evidence="3 4">487B</strain>
    </source>
</reference>
<evidence type="ECO:0000313" key="3">
    <source>
        <dbReference type="EMBL" id="OSG88380.1"/>
    </source>
</evidence>
<comment type="caution">
    <text evidence="3">The sequence shown here is derived from an EMBL/GenBank/DDBJ whole genome shotgun (WGS) entry which is preliminary data.</text>
</comment>
<evidence type="ECO:0000259" key="2">
    <source>
        <dbReference type="Pfam" id="PF01926"/>
    </source>
</evidence>
<evidence type="ECO:0000256" key="1">
    <source>
        <dbReference type="SAM" id="MobiDB-lite"/>
    </source>
</evidence>
<accession>A0A1X2Z1W5</accession>
<dbReference type="SUPFAM" id="SSF52540">
    <property type="entry name" value="P-loop containing nucleoside triphosphate hydrolases"/>
    <property type="match status" value="1"/>
</dbReference>
<name>A0A1X2Z1W5_BIFAD</name>
<dbReference type="CDD" id="cd00882">
    <property type="entry name" value="Ras_like_GTPase"/>
    <property type="match status" value="1"/>
</dbReference>
<sequence length="412" mass="44041">MSIASDTPYQSGEDMGENETESVMGKNDRKGNVLVIGNSGVGKSTLINAVVGEQVAVTGRGTAGQTNRLEIYGEDDASPFRIIDSVGFEPAFFKRYQAIAAMKKWSRESVEDGKSDHQINVIWFCVEGTSGKLFPQAVRNFLDATKHWPHVPIVVIITKSYSKRDREENIALVQKAFGEVKTSRMPKAIIPVVADTFWIDDDKYAAPDGIDELIATTVEFMPEGLQAAKEDAAQFRLNRKRVLSQSTTAAATLSAVIVGAVPVPIPDATILGPVEIAAITAISKIYGIDKEHGAERFKETIAEVGTVSLAAKGVLSLTKAIPGLNLATSVANAVVAGSIVAALCGATIYACEQVYLGNKSADDADWLKRLVESKLSGDFVAKVTDALKQTASDGLDAKRIADLIFGLFSTGK</sequence>
<feature type="region of interest" description="Disordered" evidence="1">
    <location>
        <begin position="1"/>
        <end position="26"/>
    </location>
</feature>
<feature type="compositionally biased region" description="Polar residues" evidence="1">
    <location>
        <begin position="1"/>
        <end position="10"/>
    </location>
</feature>
<dbReference type="Proteomes" id="UP000193377">
    <property type="component" value="Unassembled WGS sequence"/>
</dbReference>
<dbReference type="Pfam" id="PF01926">
    <property type="entry name" value="MMR_HSR1"/>
    <property type="match status" value="1"/>
</dbReference>